<evidence type="ECO:0000313" key="2">
    <source>
        <dbReference type="EMBL" id="KAF2162892.1"/>
    </source>
</evidence>
<dbReference type="PANTHER" id="PTHR47643">
    <property type="entry name" value="TPR DOMAIN PROTEIN (AFU_ORTHOLOGUE AFUA_5G12710)"/>
    <property type="match status" value="1"/>
</dbReference>
<dbReference type="EMBL" id="ML993611">
    <property type="protein sequence ID" value="KAF2162892.1"/>
    <property type="molecule type" value="Genomic_DNA"/>
</dbReference>
<dbReference type="RefSeq" id="XP_033663781.1">
    <property type="nucleotide sequence ID" value="XM_033818017.1"/>
</dbReference>
<keyword evidence="3" id="KW-1185">Reference proteome</keyword>
<accession>A0A6A6CAG9</accession>
<evidence type="ECO:0000313" key="3">
    <source>
        <dbReference type="Proteomes" id="UP000799537"/>
    </source>
</evidence>
<dbReference type="InterPro" id="IPR001214">
    <property type="entry name" value="SET_dom"/>
</dbReference>
<name>A0A6A6CAG9_ZASCE</name>
<dbReference type="PANTHER" id="PTHR47643:SF2">
    <property type="entry name" value="TPR DOMAIN PROTEIN (AFU_ORTHOLOGUE AFUA_5G12710)"/>
    <property type="match status" value="1"/>
</dbReference>
<dbReference type="Pfam" id="PF00856">
    <property type="entry name" value="SET"/>
    <property type="match status" value="1"/>
</dbReference>
<feature type="domain" description="SET" evidence="1">
    <location>
        <begin position="131"/>
        <end position="328"/>
    </location>
</feature>
<organism evidence="2 3">
    <name type="scientific">Zasmidium cellare ATCC 36951</name>
    <dbReference type="NCBI Taxonomy" id="1080233"/>
    <lineage>
        <taxon>Eukaryota</taxon>
        <taxon>Fungi</taxon>
        <taxon>Dikarya</taxon>
        <taxon>Ascomycota</taxon>
        <taxon>Pezizomycotina</taxon>
        <taxon>Dothideomycetes</taxon>
        <taxon>Dothideomycetidae</taxon>
        <taxon>Mycosphaerellales</taxon>
        <taxon>Mycosphaerellaceae</taxon>
        <taxon>Zasmidium</taxon>
    </lineage>
</organism>
<evidence type="ECO:0000259" key="1">
    <source>
        <dbReference type="PROSITE" id="PS50280"/>
    </source>
</evidence>
<dbReference type="InterPro" id="IPR046341">
    <property type="entry name" value="SET_dom_sf"/>
</dbReference>
<dbReference type="GeneID" id="54571289"/>
<sequence length="578" mass="63233">MGDADVVRVDSASATNLKHMIDRLSVSAPTLQGHHEPSEYKTLDMLEHTSFERLQQDEDGASFLVWSIFLRPFGMTIAHGMKIAIKEPFLGQCPTGDLAICVHHPTDCILVDSSSPTTKPPLPATPSCSTHHIAIRPSSLGGRGVFATAPIGAGGLVVLEKALALSDSVDAATYGNGIDGILEGERSNGRKLALLQQVVDKVCNDGELQQKLFELHAGQRPPVSPDDSALPAPLSTAAFDTYRALAIVKHNAHTIIPGNTSDHHDISNKAARPNHPSAHDQTPGIWLQASMFNHSCLPNCTWAWTGDLFVARANRDIAADEELTVAYVPTSYDYEKRKSILRSSNDFECLCPLCEADKTAARTPEVQEAVTKAQRLPKYVKGGSHEERVREAAMLVRSAVAAYPRSIYTDPDGAELPCIQLAEPFYHLAHAMLDRAKNGHDWIATSSDMRNNARLYFTACVEVGLGYKLVLDQQSPYCELILMKHSQPRPIGVLAFMGLAELAFIDGDKIRCRALKACAKKLYGIWYGEDASFKKQHLYYKCKAEPPEKGKVSSSKEWEELKAAMLLKSTVPPKLSAS</sequence>
<proteinExistence type="predicted"/>
<dbReference type="PROSITE" id="PS50280">
    <property type="entry name" value="SET"/>
    <property type="match status" value="1"/>
</dbReference>
<reference evidence="2" key="1">
    <citation type="journal article" date="2020" name="Stud. Mycol.">
        <title>101 Dothideomycetes genomes: a test case for predicting lifestyles and emergence of pathogens.</title>
        <authorList>
            <person name="Haridas S."/>
            <person name="Albert R."/>
            <person name="Binder M."/>
            <person name="Bloem J."/>
            <person name="Labutti K."/>
            <person name="Salamov A."/>
            <person name="Andreopoulos B."/>
            <person name="Baker S."/>
            <person name="Barry K."/>
            <person name="Bills G."/>
            <person name="Bluhm B."/>
            <person name="Cannon C."/>
            <person name="Castanera R."/>
            <person name="Culley D."/>
            <person name="Daum C."/>
            <person name="Ezra D."/>
            <person name="Gonzalez J."/>
            <person name="Henrissat B."/>
            <person name="Kuo A."/>
            <person name="Liang C."/>
            <person name="Lipzen A."/>
            <person name="Lutzoni F."/>
            <person name="Magnuson J."/>
            <person name="Mondo S."/>
            <person name="Nolan M."/>
            <person name="Ohm R."/>
            <person name="Pangilinan J."/>
            <person name="Park H.-J."/>
            <person name="Ramirez L."/>
            <person name="Alfaro M."/>
            <person name="Sun H."/>
            <person name="Tritt A."/>
            <person name="Yoshinaga Y."/>
            <person name="Zwiers L.-H."/>
            <person name="Turgeon B."/>
            <person name="Goodwin S."/>
            <person name="Spatafora J."/>
            <person name="Crous P."/>
            <person name="Grigoriev I."/>
        </authorList>
    </citation>
    <scope>NUCLEOTIDE SEQUENCE</scope>
    <source>
        <strain evidence="2">ATCC 36951</strain>
    </source>
</reference>
<dbReference type="InterPro" id="IPR053209">
    <property type="entry name" value="Gramillin-biosynth_MTr"/>
</dbReference>
<dbReference type="Proteomes" id="UP000799537">
    <property type="component" value="Unassembled WGS sequence"/>
</dbReference>
<dbReference type="AlphaFoldDB" id="A0A6A6CAG9"/>
<dbReference type="Gene3D" id="2.170.270.10">
    <property type="entry name" value="SET domain"/>
    <property type="match status" value="1"/>
</dbReference>
<dbReference type="SUPFAM" id="SSF82199">
    <property type="entry name" value="SET domain"/>
    <property type="match status" value="1"/>
</dbReference>
<dbReference type="SMART" id="SM00317">
    <property type="entry name" value="SET"/>
    <property type="match status" value="1"/>
</dbReference>
<gene>
    <name evidence="2" type="ORF">M409DRAFT_68857</name>
</gene>
<dbReference type="CDD" id="cd20071">
    <property type="entry name" value="SET_SMYD"/>
    <property type="match status" value="1"/>
</dbReference>
<dbReference type="OrthoDB" id="438641at2759"/>
<protein>
    <recommendedName>
        <fullName evidence="1">SET domain-containing protein</fullName>
    </recommendedName>
</protein>